<name>A0ABN6KG35_9LEPT</name>
<sequence length="322" mass="35994">MPKKLKIDSLNADLSAISNLLKFAESANDKIGQIQYKYRKMELEEKISALESTPTHNASIALYFGGKPVIGSAGISAAFAGKTIHSFQNIISNVYASYSGDRMNDTIKGEKGKLPFLDESKLMVTTITKGSFGFILDEIDNENTLTNTNLSNVVDEVANILVDTSSNEESFFYDVVARINSRTFSAVKEFFVTLEKNSATLRVVEDNKDFYLNEEAIHRAKIRTEASISEEKKIELKGTLIGVLPIHRKFELVLENNGQLIYGGMTSSALKQYMDFEQQGISMKENKIHALCYQKTIESLTAEPKSVYTIYYISLEQPNLLT</sequence>
<evidence type="ECO:0000313" key="2">
    <source>
        <dbReference type="Proteomes" id="UP000245263"/>
    </source>
</evidence>
<gene>
    <name evidence="1" type="ORF">LPTSP3_g30940</name>
</gene>
<accession>A0ABN6KG35</accession>
<evidence type="ECO:0000313" key="1">
    <source>
        <dbReference type="EMBL" id="BDA80164.1"/>
    </source>
</evidence>
<dbReference type="RefSeq" id="WP_109020932.1">
    <property type="nucleotide sequence ID" value="NZ_AP025028.1"/>
</dbReference>
<protein>
    <submittedName>
        <fullName evidence="1">Uncharacterized protein</fullName>
    </submittedName>
</protein>
<dbReference type="Proteomes" id="UP000245263">
    <property type="component" value="Chromosome 1"/>
</dbReference>
<organism evidence="1 2">
    <name type="scientific">Leptospira kobayashii</name>
    <dbReference type="NCBI Taxonomy" id="1917830"/>
    <lineage>
        <taxon>Bacteria</taxon>
        <taxon>Pseudomonadati</taxon>
        <taxon>Spirochaetota</taxon>
        <taxon>Spirochaetia</taxon>
        <taxon>Leptospirales</taxon>
        <taxon>Leptospiraceae</taxon>
        <taxon>Leptospira</taxon>
    </lineage>
</organism>
<reference evidence="1 2" key="1">
    <citation type="submission" date="2021-08" db="EMBL/GenBank/DDBJ databases">
        <title>Complete genome sequence of Leptospira kobayashii strain E30.</title>
        <authorList>
            <person name="Nakao R."/>
            <person name="Nakamura S."/>
            <person name="Masuzawa T."/>
            <person name="Koizumi N."/>
        </authorList>
    </citation>
    <scope>NUCLEOTIDE SEQUENCE [LARGE SCALE GENOMIC DNA]</scope>
    <source>
        <strain evidence="1 2">E30</strain>
    </source>
</reference>
<dbReference type="EMBL" id="AP025028">
    <property type="protein sequence ID" value="BDA80164.1"/>
    <property type="molecule type" value="Genomic_DNA"/>
</dbReference>
<keyword evidence="2" id="KW-1185">Reference proteome</keyword>
<proteinExistence type="predicted"/>